<evidence type="ECO:0000259" key="7">
    <source>
        <dbReference type="PROSITE" id="PS51072"/>
    </source>
</evidence>
<dbReference type="Pfam" id="PF01217">
    <property type="entry name" value="Clat_adaptor_s"/>
    <property type="match status" value="1"/>
</dbReference>
<evidence type="ECO:0000256" key="1">
    <source>
        <dbReference type="ARBA" id="ARBA00004308"/>
    </source>
</evidence>
<comment type="similarity">
    <text evidence="5">Belongs to the adaptor complexes medium subunit family.</text>
</comment>
<dbReference type="Gene3D" id="2.60.40.1170">
    <property type="entry name" value="Mu homology domain, subdomain B"/>
    <property type="match status" value="3"/>
</dbReference>
<dbReference type="STRING" id="91928.A0A0D2AXF1"/>
<dbReference type="AlphaFoldDB" id="A0A0D2AXF1"/>
<dbReference type="Gene3D" id="3.30.450.60">
    <property type="match status" value="1"/>
</dbReference>
<dbReference type="PROSITE" id="PS51072">
    <property type="entry name" value="MHD"/>
    <property type="match status" value="1"/>
</dbReference>
<gene>
    <name evidence="8" type="ORF">PV08_10405</name>
</gene>
<dbReference type="InterPro" id="IPR011012">
    <property type="entry name" value="Longin-like_dom_sf"/>
</dbReference>
<dbReference type="PANTHER" id="PTHR10529">
    <property type="entry name" value="AP COMPLEX SUBUNIT MU"/>
    <property type="match status" value="1"/>
</dbReference>
<dbReference type="InterPro" id="IPR050431">
    <property type="entry name" value="Adaptor_comp_med_subunit"/>
</dbReference>
<dbReference type="CDD" id="cd14837">
    <property type="entry name" value="AP3_Mu_N"/>
    <property type="match status" value="1"/>
</dbReference>
<organism evidence="8 9">
    <name type="scientific">Exophiala spinifera</name>
    <dbReference type="NCBI Taxonomy" id="91928"/>
    <lineage>
        <taxon>Eukaryota</taxon>
        <taxon>Fungi</taxon>
        <taxon>Dikarya</taxon>
        <taxon>Ascomycota</taxon>
        <taxon>Pezizomycotina</taxon>
        <taxon>Eurotiomycetes</taxon>
        <taxon>Chaetothyriomycetidae</taxon>
        <taxon>Chaetothyriales</taxon>
        <taxon>Herpotrichiellaceae</taxon>
        <taxon>Exophiala</taxon>
    </lineage>
</organism>
<dbReference type="GO" id="GO:0006886">
    <property type="term" value="P:intracellular protein transport"/>
    <property type="evidence" value="ECO:0007669"/>
    <property type="project" value="UniProtKB-UniRule"/>
</dbReference>
<dbReference type="SUPFAM" id="SSF64356">
    <property type="entry name" value="SNARE-like"/>
    <property type="match status" value="1"/>
</dbReference>
<dbReference type="GO" id="GO:0030131">
    <property type="term" value="C:clathrin adaptor complex"/>
    <property type="evidence" value="ECO:0007669"/>
    <property type="project" value="UniProtKB-UniRule"/>
</dbReference>
<feature type="region of interest" description="Disordered" evidence="6">
    <location>
        <begin position="162"/>
        <end position="186"/>
    </location>
</feature>
<name>A0A0D2AXF1_9EURO</name>
<accession>A0A0D2AXF1</accession>
<dbReference type="VEuPathDB" id="FungiDB:PV08_10405"/>
<dbReference type="RefSeq" id="XP_016231321.1">
    <property type="nucleotide sequence ID" value="XM_016384719.1"/>
</dbReference>
<proteinExistence type="inferred from homology"/>
<evidence type="ECO:0000256" key="4">
    <source>
        <dbReference type="ARBA" id="ARBA00023136"/>
    </source>
</evidence>
<dbReference type="GO" id="GO:0016192">
    <property type="term" value="P:vesicle-mediated transport"/>
    <property type="evidence" value="ECO:0007669"/>
    <property type="project" value="InterPro"/>
</dbReference>
<protein>
    <recommendedName>
        <fullName evidence="7">MHD domain-containing protein</fullName>
    </recommendedName>
</protein>
<dbReference type="HOGENOM" id="CLU_017139_0_0_1"/>
<dbReference type="InterPro" id="IPR022775">
    <property type="entry name" value="AP_mu_sigma_su"/>
</dbReference>
<feature type="compositionally biased region" description="Low complexity" evidence="6">
    <location>
        <begin position="162"/>
        <end position="181"/>
    </location>
</feature>
<keyword evidence="3 5" id="KW-0653">Protein transport</keyword>
<comment type="subcellular location">
    <subcellularLocation>
        <location evidence="1">Endomembrane system</location>
    </subcellularLocation>
</comment>
<evidence type="ECO:0000256" key="6">
    <source>
        <dbReference type="SAM" id="MobiDB-lite"/>
    </source>
</evidence>
<dbReference type="OrthoDB" id="870at2759"/>
<keyword evidence="9" id="KW-1185">Reference proteome</keyword>
<reference evidence="8 9" key="1">
    <citation type="submission" date="2015-01" db="EMBL/GenBank/DDBJ databases">
        <title>The Genome Sequence of Exophiala spinifera CBS89968.</title>
        <authorList>
            <consortium name="The Broad Institute Genomics Platform"/>
            <person name="Cuomo C."/>
            <person name="de Hoog S."/>
            <person name="Gorbushina A."/>
            <person name="Stielow B."/>
            <person name="Teixiera M."/>
            <person name="Abouelleil A."/>
            <person name="Chapman S.B."/>
            <person name="Priest M."/>
            <person name="Young S.K."/>
            <person name="Wortman J."/>
            <person name="Nusbaum C."/>
            <person name="Birren B."/>
        </authorList>
    </citation>
    <scope>NUCLEOTIDE SEQUENCE [LARGE SCALE GENOMIC DNA]</scope>
    <source>
        <strain evidence="8 9">CBS 89968</strain>
    </source>
</reference>
<keyword evidence="4" id="KW-0472">Membrane</keyword>
<sequence length="568" mass="60151">MSVNIDALYVFDDHNICVLEHTYAGRPPTPQALIASFTTRPSPRPSILQLSDLAPPVTAYSIYHSSLLLIAVSSKDGQSLAILDFLHRLVDVFEDFLGSPLLATKIEGNYEIVAQLLSEMCDGGIVCNTEPNALRENVEVSSVLGKLFTQVGLPGSSPSFGSPSSFSASSRPAAPQSSGPAIPWRKSNVRHTSNELYVDIVETLAVIFAPSGRPISARSHGSIAFTAKISGVPDLLLTLSAPGGTSSAKASGISRTMQIPVFHPCVRLSRWKEHPGELSFVPPDGRFMLAGYETDLMPSDLNTDTPPSKTDRIFLPATVDLRPATGASGSEFEARLTLNTNFPGVGLGAKPSNSRTNSSALGGLSFGGSTNGSSNAPSLEAVTVTIPFPRDVRNVTELKASRGEATFDAFEKVVEWKVPTKDGASVSGVTTLTGYVIGPLNSENDVGDDDEAQVIDAGKSGSTAGYYNADDDEGAVLKRSSERYNNNNAKDNNGGGGAVSRKLQANKALMPRSISVSFNVRGWLASGIKVDTLTVDVKKSKGLGDGVKPYKGVKYLTVSRQGVERRAE</sequence>
<dbReference type="GeneID" id="27337488"/>
<dbReference type="GO" id="GO:0012505">
    <property type="term" value="C:endomembrane system"/>
    <property type="evidence" value="ECO:0007669"/>
    <property type="project" value="UniProtKB-SubCell"/>
</dbReference>
<evidence type="ECO:0000256" key="3">
    <source>
        <dbReference type="ARBA" id="ARBA00022927"/>
    </source>
</evidence>
<evidence type="ECO:0000256" key="2">
    <source>
        <dbReference type="ARBA" id="ARBA00022448"/>
    </source>
</evidence>
<dbReference type="Proteomes" id="UP000053328">
    <property type="component" value="Unassembled WGS sequence"/>
</dbReference>
<dbReference type="PIRSF" id="PIRSF005992">
    <property type="entry name" value="Clathrin_mu"/>
    <property type="match status" value="1"/>
</dbReference>
<dbReference type="InterPro" id="IPR036168">
    <property type="entry name" value="AP2_Mu_C_sf"/>
</dbReference>
<keyword evidence="2 5" id="KW-0813">Transport</keyword>
<evidence type="ECO:0000313" key="8">
    <source>
        <dbReference type="EMBL" id="KIW11105.1"/>
    </source>
</evidence>
<dbReference type="SUPFAM" id="SSF49447">
    <property type="entry name" value="Second domain of Mu2 adaptin subunit (ap50) of ap2 adaptor"/>
    <property type="match status" value="1"/>
</dbReference>
<evidence type="ECO:0000256" key="5">
    <source>
        <dbReference type="PIRNR" id="PIRNR005992"/>
    </source>
</evidence>
<dbReference type="InterPro" id="IPR028565">
    <property type="entry name" value="MHD"/>
</dbReference>
<evidence type="ECO:0000313" key="9">
    <source>
        <dbReference type="Proteomes" id="UP000053328"/>
    </source>
</evidence>
<feature type="domain" description="MHD" evidence="7">
    <location>
        <begin position="193"/>
        <end position="565"/>
    </location>
</feature>
<dbReference type="Pfam" id="PF00928">
    <property type="entry name" value="Adap_comp_sub"/>
    <property type="match status" value="1"/>
</dbReference>
<dbReference type="EMBL" id="KN847499">
    <property type="protein sequence ID" value="KIW11105.1"/>
    <property type="molecule type" value="Genomic_DNA"/>
</dbReference>
<dbReference type="InterPro" id="IPR001392">
    <property type="entry name" value="Clathrin_mu"/>
</dbReference>